<feature type="non-terminal residue" evidence="1">
    <location>
        <position position="177"/>
    </location>
</feature>
<dbReference type="EMBL" id="JAAXOU010000096">
    <property type="protein sequence ID" value="NKY14667.1"/>
    <property type="molecule type" value="Genomic_DNA"/>
</dbReference>
<evidence type="ECO:0000313" key="2">
    <source>
        <dbReference type="Proteomes" id="UP000570003"/>
    </source>
</evidence>
<keyword evidence="2" id="KW-1185">Reference proteome</keyword>
<reference evidence="1 2" key="1">
    <citation type="submission" date="2020-04" db="EMBL/GenBank/DDBJ databases">
        <title>MicrobeNet Type strains.</title>
        <authorList>
            <person name="Nicholson A.C."/>
        </authorList>
    </citation>
    <scope>NUCLEOTIDE SEQUENCE [LARGE SCALE GENOMIC DNA]</scope>
    <source>
        <strain evidence="1 2">DSM 40738</strain>
    </source>
</reference>
<proteinExistence type="predicted"/>
<sequence>MAPTVPAPRAPLGGRRPGGAPVARWYEQELGWATAGGSPVRLPTGLRFDVLDLPAAAGLAVLRRVPGDWPVAVAGERARILVAAGSAGEVPGLLDWLEWGGIGLDLAAWGAGGLMAAPAPPGWDAPGTGVWVRPPEPGREVETTLAALPGAAGPPDGSGLVRLVAAAAVECHRAGLL</sequence>
<accession>A0AA44DEA2</accession>
<dbReference type="NCBIfam" id="NF040464">
    <property type="entry name" value="SCO3374_fam"/>
    <property type="match status" value="1"/>
</dbReference>
<evidence type="ECO:0000313" key="1">
    <source>
        <dbReference type="EMBL" id="NKY14667.1"/>
    </source>
</evidence>
<dbReference type="InterPro" id="IPR047919">
    <property type="entry name" value="SCO3374-like"/>
</dbReference>
<dbReference type="Proteomes" id="UP000570003">
    <property type="component" value="Unassembled WGS sequence"/>
</dbReference>
<dbReference type="RefSeq" id="WP_168438884.1">
    <property type="nucleotide sequence ID" value="NZ_JAAXOU010000096.1"/>
</dbReference>
<protein>
    <recommendedName>
        <fullName evidence="3">Proline-rich protein</fullName>
    </recommendedName>
</protein>
<comment type="caution">
    <text evidence="1">The sequence shown here is derived from an EMBL/GenBank/DDBJ whole genome shotgun (WGS) entry which is preliminary data.</text>
</comment>
<evidence type="ECO:0008006" key="3">
    <source>
        <dbReference type="Google" id="ProtNLM"/>
    </source>
</evidence>
<organism evidence="1 2">
    <name type="scientific">Streptomyces somaliensis (strain ATCC 33201 / DSM 40738 / JCM 12659 / KCTC 9044 / NCTC 11332 / NRRL B-12077 / IP 733)</name>
    <dbReference type="NCBI Taxonomy" id="1134445"/>
    <lineage>
        <taxon>Bacteria</taxon>
        <taxon>Bacillati</taxon>
        <taxon>Actinomycetota</taxon>
        <taxon>Actinomycetes</taxon>
        <taxon>Kitasatosporales</taxon>
        <taxon>Streptomycetaceae</taxon>
        <taxon>Streptomyces</taxon>
    </lineage>
</organism>
<gene>
    <name evidence="1" type="ORF">HGA06_10995</name>
</gene>
<dbReference type="AlphaFoldDB" id="A0AA44DEA2"/>
<name>A0AA44DEA2_STRE0</name>